<accession>G4ZJB7</accession>
<protein>
    <submittedName>
        <fullName evidence="1">Uncharacterized protein</fullName>
    </submittedName>
</protein>
<name>G4ZJB7_PHYSP</name>
<evidence type="ECO:0000313" key="2">
    <source>
        <dbReference type="Proteomes" id="UP000002640"/>
    </source>
</evidence>
<keyword evidence="2" id="KW-1185">Reference proteome</keyword>
<dbReference type="Proteomes" id="UP000002640">
    <property type="component" value="Unassembled WGS sequence"/>
</dbReference>
<dbReference type="RefSeq" id="XP_009527249.1">
    <property type="nucleotide sequence ID" value="XM_009528954.1"/>
</dbReference>
<dbReference type="GeneID" id="20641924"/>
<dbReference type="KEGG" id="psoj:PHYSODRAFT_300961"/>
<evidence type="ECO:0000313" key="1">
    <source>
        <dbReference type="EMBL" id="EGZ18191.1"/>
    </source>
</evidence>
<organism evidence="1 2">
    <name type="scientific">Phytophthora sojae (strain P6497)</name>
    <name type="common">Soybean stem and root rot agent</name>
    <name type="synonym">Phytophthora megasperma f. sp. glycines</name>
    <dbReference type="NCBI Taxonomy" id="1094619"/>
    <lineage>
        <taxon>Eukaryota</taxon>
        <taxon>Sar</taxon>
        <taxon>Stramenopiles</taxon>
        <taxon>Oomycota</taxon>
        <taxon>Peronosporomycetes</taxon>
        <taxon>Peronosporales</taxon>
        <taxon>Peronosporaceae</taxon>
        <taxon>Phytophthora</taxon>
    </lineage>
</organism>
<proteinExistence type="predicted"/>
<sequence length="102" mass="11911">MKNLITFNVWHMEDRVPEEVIFNVEFFNAAYMAACLRLSQLYLESWRLTWSAPSSSCAAYTNELDVFSLATAARVMLAKNFQHKYEHGLSIRLHMQFAVLFK</sequence>
<reference evidence="1 2" key="1">
    <citation type="journal article" date="2006" name="Science">
        <title>Phytophthora genome sequences uncover evolutionary origins and mechanisms of pathogenesis.</title>
        <authorList>
            <person name="Tyler B.M."/>
            <person name="Tripathy S."/>
            <person name="Zhang X."/>
            <person name="Dehal P."/>
            <person name="Jiang R.H."/>
            <person name="Aerts A."/>
            <person name="Arredondo F.D."/>
            <person name="Baxter L."/>
            <person name="Bensasson D."/>
            <person name="Beynon J.L."/>
            <person name="Chapman J."/>
            <person name="Damasceno C.M."/>
            <person name="Dorrance A.E."/>
            <person name="Dou D."/>
            <person name="Dickerman A.W."/>
            <person name="Dubchak I.L."/>
            <person name="Garbelotto M."/>
            <person name="Gijzen M."/>
            <person name="Gordon S.G."/>
            <person name="Govers F."/>
            <person name="Grunwald N.J."/>
            <person name="Huang W."/>
            <person name="Ivors K.L."/>
            <person name="Jones R.W."/>
            <person name="Kamoun S."/>
            <person name="Krampis K."/>
            <person name="Lamour K.H."/>
            <person name="Lee M.K."/>
            <person name="McDonald W.H."/>
            <person name="Medina M."/>
            <person name="Meijer H.J."/>
            <person name="Nordberg E.K."/>
            <person name="Maclean D.J."/>
            <person name="Ospina-Giraldo M.D."/>
            <person name="Morris P.F."/>
            <person name="Phuntumart V."/>
            <person name="Putnam N.H."/>
            <person name="Rash S."/>
            <person name="Rose J.K."/>
            <person name="Sakihama Y."/>
            <person name="Salamov A.A."/>
            <person name="Savidor A."/>
            <person name="Scheuring C.F."/>
            <person name="Smith B.M."/>
            <person name="Sobral B.W."/>
            <person name="Terry A."/>
            <person name="Torto-Alalibo T.A."/>
            <person name="Win J."/>
            <person name="Xu Z."/>
            <person name="Zhang H."/>
            <person name="Grigoriev I.V."/>
            <person name="Rokhsar D.S."/>
            <person name="Boore J.L."/>
        </authorList>
    </citation>
    <scope>NUCLEOTIDE SEQUENCE [LARGE SCALE GENOMIC DNA]</scope>
    <source>
        <strain evidence="1 2">P6497</strain>
    </source>
</reference>
<dbReference type="EMBL" id="JH159154">
    <property type="protein sequence ID" value="EGZ18191.1"/>
    <property type="molecule type" value="Genomic_DNA"/>
</dbReference>
<dbReference type="InParanoid" id="G4ZJB7"/>
<gene>
    <name evidence="1" type="ORF">PHYSODRAFT_300961</name>
</gene>
<dbReference type="AlphaFoldDB" id="G4ZJB7"/>